<name>A0A917XQ51_9ACTN</name>
<dbReference type="Proteomes" id="UP000653411">
    <property type="component" value="Unassembled WGS sequence"/>
</dbReference>
<dbReference type="EMBL" id="BMML01000067">
    <property type="protein sequence ID" value="GGN47282.1"/>
    <property type="molecule type" value="Genomic_DNA"/>
</dbReference>
<comment type="caution">
    <text evidence="2">The sequence shown here is derived from an EMBL/GenBank/DDBJ whole genome shotgun (WGS) entry which is preliminary data.</text>
</comment>
<reference evidence="2" key="2">
    <citation type="submission" date="2020-09" db="EMBL/GenBank/DDBJ databases">
        <authorList>
            <person name="Sun Q."/>
            <person name="Zhou Y."/>
        </authorList>
    </citation>
    <scope>NUCLEOTIDE SEQUENCE</scope>
    <source>
        <strain evidence="2">CGMCC 4.7110</strain>
    </source>
</reference>
<dbReference type="Pfam" id="PF05119">
    <property type="entry name" value="Terminase_4"/>
    <property type="match status" value="1"/>
</dbReference>
<proteinExistence type="predicted"/>
<feature type="compositionally biased region" description="Basic and acidic residues" evidence="1">
    <location>
        <begin position="16"/>
        <end position="26"/>
    </location>
</feature>
<dbReference type="NCBIfam" id="TIGR01558">
    <property type="entry name" value="sm_term_P27"/>
    <property type="match status" value="1"/>
</dbReference>
<evidence type="ECO:0000313" key="2">
    <source>
        <dbReference type="EMBL" id="GGN47282.1"/>
    </source>
</evidence>
<reference evidence="2" key="1">
    <citation type="journal article" date="2014" name="Int. J. Syst. Evol. Microbiol.">
        <title>Complete genome sequence of Corynebacterium casei LMG S-19264T (=DSM 44701T), isolated from a smear-ripened cheese.</title>
        <authorList>
            <consortium name="US DOE Joint Genome Institute (JGI-PGF)"/>
            <person name="Walter F."/>
            <person name="Albersmeier A."/>
            <person name="Kalinowski J."/>
            <person name="Ruckert C."/>
        </authorList>
    </citation>
    <scope>NUCLEOTIDE SEQUENCE</scope>
    <source>
        <strain evidence="2">CGMCC 4.7110</strain>
    </source>
</reference>
<accession>A0A917XQ51</accession>
<organism evidence="2 3">
    <name type="scientific">Streptomyces fuscichromogenes</name>
    <dbReference type="NCBI Taxonomy" id="1324013"/>
    <lineage>
        <taxon>Bacteria</taxon>
        <taxon>Bacillati</taxon>
        <taxon>Actinomycetota</taxon>
        <taxon>Actinomycetes</taxon>
        <taxon>Kitasatosporales</taxon>
        <taxon>Streptomycetaceae</taxon>
        <taxon>Streptomyces</taxon>
    </lineage>
</organism>
<dbReference type="RefSeq" id="WP_189269746.1">
    <property type="nucleotide sequence ID" value="NZ_BMML01000067.1"/>
</dbReference>
<sequence length="160" mass="17414">MGKRGPAGKPTALRVLHGDRKDRINDAEPQPDAGDITAPDWLGEQALAVWDAYAPDLEAKRVLTPWDCEAFANWCDAVARRRDAAEHVETEGAVVELNVFNKNGDLTGTRRAKNPWLLALDAADAQVQRYGARFGLTPSDRASLKIPNEGDGLGAERLLS</sequence>
<gene>
    <name evidence="2" type="ORF">GCM10011578_100810</name>
</gene>
<dbReference type="AlphaFoldDB" id="A0A917XQ51"/>
<feature type="region of interest" description="Disordered" evidence="1">
    <location>
        <begin position="1"/>
        <end position="34"/>
    </location>
</feature>
<evidence type="ECO:0008006" key="4">
    <source>
        <dbReference type="Google" id="ProtNLM"/>
    </source>
</evidence>
<dbReference type="InterPro" id="IPR006448">
    <property type="entry name" value="Phage_term_ssu_P27"/>
</dbReference>
<protein>
    <recommendedName>
        <fullName evidence="4">Phage terminase small subunit P27 family</fullName>
    </recommendedName>
</protein>
<evidence type="ECO:0000313" key="3">
    <source>
        <dbReference type="Proteomes" id="UP000653411"/>
    </source>
</evidence>
<evidence type="ECO:0000256" key="1">
    <source>
        <dbReference type="SAM" id="MobiDB-lite"/>
    </source>
</evidence>
<keyword evidence="3" id="KW-1185">Reference proteome</keyword>